<feature type="transmembrane region" description="Helical" evidence="8">
    <location>
        <begin position="162"/>
        <end position="181"/>
    </location>
</feature>
<evidence type="ECO:0000256" key="6">
    <source>
        <dbReference type="ARBA" id="ARBA00022989"/>
    </source>
</evidence>
<feature type="transmembrane region" description="Helical" evidence="8">
    <location>
        <begin position="62"/>
        <end position="85"/>
    </location>
</feature>
<evidence type="ECO:0000313" key="10">
    <source>
        <dbReference type="Proteomes" id="UP000182321"/>
    </source>
</evidence>
<keyword evidence="4" id="KW-1003">Cell membrane</keyword>
<name>A0A1H7G0U9_9FIRM</name>
<evidence type="ECO:0000256" key="4">
    <source>
        <dbReference type="ARBA" id="ARBA00022475"/>
    </source>
</evidence>
<proteinExistence type="inferred from homology"/>
<evidence type="ECO:0000256" key="5">
    <source>
        <dbReference type="ARBA" id="ARBA00022692"/>
    </source>
</evidence>
<dbReference type="PANTHER" id="PTHR34979:SF1">
    <property type="entry name" value="INNER MEMBRANE PROTEIN YGAZ"/>
    <property type="match status" value="1"/>
</dbReference>
<comment type="subcellular location">
    <subcellularLocation>
        <location evidence="1">Cell membrane</location>
        <topology evidence="1">Multi-pass membrane protein</topology>
    </subcellularLocation>
</comment>
<feature type="transmembrane region" description="Helical" evidence="8">
    <location>
        <begin position="210"/>
        <end position="234"/>
    </location>
</feature>
<protein>
    <submittedName>
        <fullName evidence="9">Predicted branched-chain amino acid permease (Azaleucine resistance)</fullName>
    </submittedName>
</protein>
<dbReference type="Proteomes" id="UP000182321">
    <property type="component" value="Unassembled WGS sequence"/>
</dbReference>
<evidence type="ECO:0000256" key="3">
    <source>
        <dbReference type="ARBA" id="ARBA00022448"/>
    </source>
</evidence>
<keyword evidence="5 8" id="KW-0812">Transmembrane</keyword>
<comment type="similarity">
    <text evidence="2">Belongs to the AzlC family.</text>
</comment>
<dbReference type="Pfam" id="PF03591">
    <property type="entry name" value="AzlC"/>
    <property type="match status" value="1"/>
</dbReference>
<feature type="transmembrane region" description="Helical" evidence="8">
    <location>
        <begin position="188"/>
        <end position="204"/>
    </location>
</feature>
<dbReference type="EMBL" id="FNZX01000004">
    <property type="protein sequence ID" value="SEK31946.1"/>
    <property type="molecule type" value="Genomic_DNA"/>
</dbReference>
<dbReference type="InterPro" id="IPR011606">
    <property type="entry name" value="Brnchd-chn_aa_trnsp_permease"/>
</dbReference>
<gene>
    <name evidence="9" type="ORF">SAMN02910377_00575</name>
</gene>
<dbReference type="GO" id="GO:0005886">
    <property type="term" value="C:plasma membrane"/>
    <property type="evidence" value="ECO:0007669"/>
    <property type="project" value="UniProtKB-SubCell"/>
</dbReference>
<keyword evidence="3" id="KW-0813">Transport</keyword>
<keyword evidence="10" id="KW-1185">Reference proteome</keyword>
<dbReference type="RefSeq" id="WP_074789013.1">
    <property type="nucleotide sequence ID" value="NZ_FNZX01000004.1"/>
</dbReference>
<evidence type="ECO:0000256" key="8">
    <source>
        <dbReference type="SAM" id="Phobius"/>
    </source>
</evidence>
<dbReference type="PANTHER" id="PTHR34979">
    <property type="entry name" value="INNER MEMBRANE PROTEIN YGAZ"/>
    <property type="match status" value="1"/>
</dbReference>
<feature type="transmembrane region" description="Helical" evidence="8">
    <location>
        <begin position="136"/>
        <end position="156"/>
    </location>
</feature>
<feature type="transmembrane region" description="Helical" evidence="8">
    <location>
        <begin position="20"/>
        <end position="41"/>
    </location>
</feature>
<dbReference type="GO" id="GO:1903785">
    <property type="term" value="P:L-valine transmembrane transport"/>
    <property type="evidence" value="ECO:0007669"/>
    <property type="project" value="TreeGrafter"/>
</dbReference>
<evidence type="ECO:0000256" key="7">
    <source>
        <dbReference type="ARBA" id="ARBA00023136"/>
    </source>
</evidence>
<keyword evidence="7 8" id="KW-0472">Membrane</keyword>
<dbReference type="AlphaFoldDB" id="A0A1H7G0U9"/>
<sequence>MNLKKTNSNLTVFREGVRDGVPIGLGYFAVAFSLGILARTAHFTPLQGFINSFLNRASAGEYAVYTVVAAGAGFVEMAIMTLVVNARYLLMSTALSQKFDPKTPLIHRMLVGFSVTDEIFAITINRPGFINPIYNYGACAIAVPCWALGTSCGIVAGELMPLRVVSAFSVALYGMFLACIMPEARKHRIVAVLIIISFVLSYLASRLEVFASISAGTKTIILTVVIAAVAAILFPHPMEEDDD</sequence>
<evidence type="ECO:0000313" key="9">
    <source>
        <dbReference type="EMBL" id="SEK31946.1"/>
    </source>
</evidence>
<keyword evidence="6 8" id="KW-1133">Transmembrane helix</keyword>
<organism evidence="9 10">
    <name type="scientific">Pseudobutyrivibrio ruminis</name>
    <dbReference type="NCBI Taxonomy" id="46206"/>
    <lineage>
        <taxon>Bacteria</taxon>
        <taxon>Bacillati</taxon>
        <taxon>Bacillota</taxon>
        <taxon>Clostridia</taxon>
        <taxon>Lachnospirales</taxon>
        <taxon>Lachnospiraceae</taxon>
        <taxon>Pseudobutyrivibrio</taxon>
    </lineage>
</organism>
<accession>A0A1H7G0U9</accession>
<reference evidence="10" key="1">
    <citation type="submission" date="2016-10" db="EMBL/GenBank/DDBJ databases">
        <authorList>
            <person name="Varghese N."/>
        </authorList>
    </citation>
    <scope>NUCLEOTIDE SEQUENCE [LARGE SCALE GENOMIC DNA]</scope>
    <source>
        <strain evidence="10">ACV-9</strain>
    </source>
</reference>
<evidence type="ECO:0000256" key="1">
    <source>
        <dbReference type="ARBA" id="ARBA00004651"/>
    </source>
</evidence>
<evidence type="ECO:0000256" key="2">
    <source>
        <dbReference type="ARBA" id="ARBA00010735"/>
    </source>
</evidence>